<proteinExistence type="predicted"/>
<dbReference type="EMBL" id="GDQN01003990">
    <property type="protein sequence ID" value="JAT87064.1"/>
    <property type="molecule type" value="Transcribed_RNA"/>
</dbReference>
<accession>A0A1E1WJ94</accession>
<dbReference type="InterPro" id="IPR022048">
    <property type="entry name" value="Envelope_fusion-like"/>
</dbReference>
<dbReference type="OrthoDB" id="7477382at2759"/>
<protein>
    <recommendedName>
        <fullName evidence="3">Envelope fusion protein</fullName>
    </recommendedName>
</protein>
<feature type="non-terminal residue" evidence="2">
    <location>
        <position position="524"/>
    </location>
</feature>
<organism evidence="2">
    <name type="scientific">Pectinophora gossypiella</name>
    <name type="common">Cotton pink bollworm</name>
    <name type="synonym">Depressaria gossypiella</name>
    <dbReference type="NCBI Taxonomy" id="13191"/>
    <lineage>
        <taxon>Eukaryota</taxon>
        <taxon>Metazoa</taxon>
        <taxon>Ecdysozoa</taxon>
        <taxon>Arthropoda</taxon>
        <taxon>Hexapoda</taxon>
        <taxon>Insecta</taxon>
        <taxon>Pterygota</taxon>
        <taxon>Neoptera</taxon>
        <taxon>Endopterygota</taxon>
        <taxon>Lepidoptera</taxon>
        <taxon>Glossata</taxon>
        <taxon>Ditrysia</taxon>
        <taxon>Gelechioidea</taxon>
        <taxon>Gelechiidae</taxon>
        <taxon>Apatetrinae</taxon>
        <taxon>Pectinophora</taxon>
    </lineage>
</organism>
<sequence length="524" mass="60378">IVKVLDLSSLKNELAFNILKYRDFCKLVDIHKPYVNEFQSLKSQVEYVQDMATEKFTQLVPTSRVKRGLLNPLGSLIKIVTGNLDHDDAIKYDSLISKLEGKQFHIDRKVTLISQMLDNLINSSESLHENTMILDERLKRVERIVKNIATKENNSIYTTYILGMYSMFINNFRTIYLILDELETALAFTKISVLHQSIVNSTELLQLLECISKTDNLVYPATIDNLVNLERIMTVKAFIKDCQITFIIEIPLTDNGTYNYFKLYPLPMFNISENRTVIIIPKYPYLLVKGSKYLPVATPCNEISSSQFLCTEENVASYPELTCAEQLMKFDQNLSLCSPHAAEVENIKVQKISPTSWILHTRNNIILESRCADDTERQNLQGTYLLSIEEGCVVYLENIKLRRHKYLTGKVNFKILPIITLPELKLKEPELNSEKIVQLKGINLDDLKHLSYILKKETSISDEVKDYSAVKVKNNYISLSDIILYVILIFVVIVVIVKFKECIVRKWQNYRSSNLDDNSELREG</sequence>
<dbReference type="Pfam" id="PF12259">
    <property type="entry name" value="Baculo_F"/>
    <property type="match status" value="1"/>
</dbReference>
<keyword evidence="1" id="KW-1133">Transmembrane helix</keyword>
<evidence type="ECO:0008006" key="3">
    <source>
        <dbReference type="Google" id="ProtNLM"/>
    </source>
</evidence>
<name>A0A1E1WJ94_PECGO</name>
<feature type="transmembrane region" description="Helical" evidence="1">
    <location>
        <begin position="482"/>
        <end position="499"/>
    </location>
</feature>
<dbReference type="AlphaFoldDB" id="A0A1E1WJ94"/>
<evidence type="ECO:0000313" key="2">
    <source>
        <dbReference type="EMBL" id="JAT87064.1"/>
    </source>
</evidence>
<keyword evidence="1" id="KW-0472">Membrane</keyword>
<reference evidence="2" key="1">
    <citation type="submission" date="2015-09" db="EMBL/GenBank/DDBJ databases">
        <title>De novo assembly of Pectinophora gossypiella (Pink Bollworm) gut transcriptome.</title>
        <authorList>
            <person name="Tassone E.E."/>
        </authorList>
    </citation>
    <scope>NUCLEOTIDE SEQUENCE</scope>
</reference>
<gene>
    <name evidence="2" type="ORF">g.3208</name>
</gene>
<keyword evidence="1" id="KW-0812">Transmembrane</keyword>
<evidence type="ECO:0000256" key="1">
    <source>
        <dbReference type="SAM" id="Phobius"/>
    </source>
</evidence>
<feature type="non-terminal residue" evidence="2">
    <location>
        <position position="1"/>
    </location>
</feature>